<feature type="transmembrane region" description="Helical" evidence="1">
    <location>
        <begin position="94"/>
        <end position="124"/>
    </location>
</feature>
<keyword evidence="1" id="KW-1133">Transmembrane helix</keyword>
<dbReference type="Proteomes" id="UP000190150">
    <property type="component" value="Unassembled WGS sequence"/>
</dbReference>
<dbReference type="OrthoDB" id="9777219at2"/>
<accession>A0A1T5FX91</accession>
<dbReference type="GO" id="GO:0005886">
    <property type="term" value="C:plasma membrane"/>
    <property type="evidence" value="ECO:0007669"/>
    <property type="project" value="UniProtKB-SubCell"/>
</dbReference>
<feature type="domain" description="ABC-type uncharacterised transport system" evidence="2">
    <location>
        <begin position="434"/>
        <end position="735"/>
    </location>
</feature>
<evidence type="ECO:0000313" key="5">
    <source>
        <dbReference type="Proteomes" id="UP000190150"/>
    </source>
</evidence>
<feature type="transmembrane region" description="Helical" evidence="1">
    <location>
        <begin position="136"/>
        <end position="156"/>
    </location>
</feature>
<dbReference type="Pfam" id="PF12679">
    <property type="entry name" value="ABC2_membrane_2"/>
    <property type="match status" value="1"/>
</dbReference>
<evidence type="ECO:0000313" key="4">
    <source>
        <dbReference type="EMBL" id="SKC00825.1"/>
    </source>
</evidence>
<feature type="transmembrane region" description="Helical" evidence="1">
    <location>
        <begin position="55"/>
        <end position="73"/>
    </location>
</feature>
<feature type="transmembrane region" description="Helical" evidence="1">
    <location>
        <begin position="12"/>
        <end position="35"/>
    </location>
</feature>
<dbReference type="Pfam" id="PF23357">
    <property type="entry name" value="DUF7088"/>
    <property type="match status" value="1"/>
</dbReference>
<evidence type="ECO:0000259" key="3">
    <source>
        <dbReference type="Pfam" id="PF23357"/>
    </source>
</evidence>
<feature type="transmembrane region" description="Helical" evidence="1">
    <location>
        <begin position="249"/>
        <end position="266"/>
    </location>
</feature>
<feature type="transmembrane region" description="Helical" evidence="1">
    <location>
        <begin position="771"/>
        <end position="793"/>
    </location>
</feature>
<dbReference type="GO" id="GO:0140359">
    <property type="term" value="F:ABC-type transporter activity"/>
    <property type="evidence" value="ECO:0007669"/>
    <property type="project" value="InterPro"/>
</dbReference>
<keyword evidence="1" id="KW-0812">Transmembrane</keyword>
<dbReference type="NCBIfam" id="TIGR03521">
    <property type="entry name" value="GldG"/>
    <property type="match status" value="1"/>
</dbReference>
<organism evidence="4 5">
    <name type="scientific">Sphingobacterium nematocida</name>
    <dbReference type="NCBI Taxonomy" id="1513896"/>
    <lineage>
        <taxon>Bacteria</taxon>
        <taxon>Pseudomonadati</taxon>
        <taxon>Bacteroidota</taxon>
        <taxon>Sphingobacteriia</taxon>
        <taxon>Sphingobacteriales</taxon>
        <taxon>Sphingobacteriaceae</taxon>
        <taxon>Sphingobacterium</taxon>
    </lineage>
</organism>
<feature type="transmembrane region" description="Helical" evidence="1">
    <location>
        <begin position="163"/>
        <end position="181"/>
    </location>
</feature>
<protein>
    <submittedName>
        <fullName evidence="4">ABC-2 type transport system permease protein</fullName>
    </submittedName>
</protein>
<dbReference type="STRING" id="1513896.SAMN05660841_03609"/>
<keyword evidence="5" id="KW-1185">Reference proteome</keyword>
<gene>
    <name evidence="4" type="ORF">SAMN05660841_03609</name>
</gene>
<dbReference type="InterPro" id="IPR055396">
    <property type="entry name" value="DUF7088"/>
</dbReference>
<dbReference type="AlphaFoldDB" id="A0A1T5FX91"/>
<dbReference type="EMBL" id="FUZF01000019">
    <property type="protein sequence ID" value="SKC00825.1"/>
    <property type="molecule type" value="Genomic_DNA"/>
</dbReference>
<evidence type="ECO:0000259" key="2">
    <source>
        <dbReference type="Pfam" id="PF09822"/>
    </source>
</evidence>
<dbReference type="Pfam" id="PF09822">
    <property type="entry name" value="ABC_transp_aux"/>
    <property type="match status" value="1"/>
</dbReference>
<sequence>MFSIYKKEIAGYFNSLIGYLAIGIFLLITGLLLWVFPDTSLLEAGYASLDSFFNLAPYLLLFLVPAIGMRSIAGEKSDGTYELLLSRPISLGQIILGKFLGILTIVLLAIIPTIVYAITTYLLAFPTGNIDIGATIGSYLGLLLLGATFASIALFCSSLTDNPIIAFLMAVLVCFLFFYGFDAIGQITFLFDYEDLIKKIGIIEHYDAISRGVLSFSDLMYFLSVQTLFLIFSIGHLGRRFRPRKKTLIVYSTSLLIAFTLNHPIFQQLYGRWDFTSDQRFTLNDTSKSIVADLKKETYITIFLDGKLPAGFKRLRQAAIDMAHDLRSYSNGKLKVNIIDPTAGSQEEQKQYTEALISRGLYPTNLSIKSGSGFNQTLIFPAAIISHGDQEINVNLLQNKIGQSPEQVLNNSIQNLEYAFVSAITKINTDKLPYIAFTEGHGEPSDLELYDAMQSLGVSNQVGRLNLDSISLNNLKEIAILIIAKPEKAFSEREKYKLDYYVRNGGSIIWAIDQIDASLEHLKKTGSQPLIGKELNLDDQLFLYGARLNYNLLADLNCSQIPLSVGNVGTQTQIELVPWYFFPILMPTSHNPILKNLDGIRAEFVGTVDTIAVKGIKKELLLYSSPFSRIVNTPGPISLQMVEEQPDPNKFRTEPKAVAALLSGKFPYLFQNRPIPPGVTEKIDLTNTSEEAKMLIIADGDWLINQVNYKDQSPYPLGWDRFTEQQYANRTFLENIVDYFMNDERLISLRNREVKLRLLDQSAVKNEKLKWQLINVVLPILILGIAAGCQNYMRIRRYTREN</sequence>
<feature type="domain" description="DUF7088" evidence="3">
    <location>
        <begin position="278"/>
        <end position="386"/>
    </location>
</feature>
<evidence type="ECO:0000256" key="1">
    <source>
        <dbReference type="SAM" id="Phobius"/>
    </source>
</evidence>
<dbReference type="InterPro" id="IPR019863">
    <property type="entry name" value="Motility-assoc_ABC-rel_GldG"/>
</dbReference>
<reference evidence="5" key="1">
    <citation type="submission" date="2017-02" db="EMBL/GenBank/DDBJ databases">
        <authorList>
            <person name="Varghese N."/>
            <person name="Submissions S."/>
        </authorList>
    </citation>
    <scope>NUCLEOTIDE SEQUENCE [LARGE SCALE GENOMIC DNA]</scope>
    <source>
        <strain evidence="5">DSM 24091</strain>
    </source>
</reference>
<proteinExistence type="predicted"/>
<keyword evidence="1" id="KW-0472">Membrane</keyword>
<dbReference type="PANTHER" id="PTHR43471">
    <property type="entry name" value="ABC TRANSPORTER PERMEASE"/>
    <property type="match status" value="1"/>
</dbReference>
<feature type="transmembrane region" description="Helical" evidence="1">
    <location>
        <begin position="219"/>
        <end position="237"/>
    </location>
</feature>
<dbReference type="InterPro" id="IPR019196">
    <property type="entry name" value="ABC_transp_unknown"/>
</dbReference>
<name>A0A1T5FX91_9SPHI</name>
<dbReference type="RefSeq" id="WP_079645240.1">
    <property type="nucleotide sequence ID" value="NZ_FUZF01000019.1"/>
</dbReference>